<evidence type="ECO:0000256" key="5">
    <source>
        <dbReference type="SAM" id="MobiDB-lite"/>
    </source>
</evidence>
<feature type="region of interest" description="Disordered" evidence="5">
    <location>
        <begin position="123"/>
        <end position="180"/>
    </location>
</feature>
<dbReference type="Proteomes" id="UP000664859">
    <property type="component" value="Unassembled WGS sequence"/>
</dbReference>
<evidence type="ECO:0000313" key="7">
    <source>
        <dbReference type="EMBL" id="KAG5185359.1"/>
    </source>
</evidence>
<evidence type="ECO:0000313" key="8">
    <source>
        <dbReference type="Proteomes" id="UP000664859"/>
    </source>
</evidence>
<dbReference type="OrthoDB" id="3055998at2759"/>
<proteinExistence type="inferred from homology"/>
<sequence>MVTAIANQWNLISGTVFSDGGDVELILGNMPADSDLWFDDFAVANCGMEAAHSDAKIDEVRRRTTRVNIGKSGAETAKITMLKHEFPFGGAMWDDCVDSDNCKAFVKEHFNTIVAETGMKWWDEEPEDGDNTGTTSMKWWDEEPEDGDSTGTNQRPHHDACNGMKWWDEEPEDGDNTGTGEKYKEVARELGVELRAHSTYWEDNYKVQDWVKNLPRDGSRDSLQYAIWRRMQQYVERYGDQYAIWRRMQQYVERYGDQQYAIWRRMQQYVERYGDQYAIWRRMQQYMERYGDQVSAFDVNNEMLHGTFYKFAPPPVSAFDVNNEMLHGTFYKDALPCGGDGPCMCDLEDACPDGMDVDRDADVHTWMYKAMLQAASLDEYLSCRLRSDGMGVDRDADVHTWMYKAMKYLLPDSRRFINDYCQMHYCSKHFALAKLVKEARDIPDVTDMGVQGHLTNSMTVCGLDLMARFDHAVAAINGGATDGSASLRDLYDAPRKMWVTEMDMQDKDVTRRADGYETFYRAAYGSPGVAGVMTWGWREGHEWRPDIAMVGEDYRLTLEPGQRIFQGLLKGAWDASQDSTAVYPPDGEGDAPHVYFGAFPGTYTISAGGCTGSFTVPVGLGDYEVDAGNWEC</sequence>
<comment type="caution">
    <text evidence="7">The sequence shown here is derived from an EMBL/GenBank/DDBJ whole genome shotgun (WGS) entry which is preliminary data.</text>
</comment>
<dbReference type="GO" id="GO:0000272">
    <property type="term" value="P:polysaccharide catabolic process"/>
    <property type="evidence" value="ECO:0007669"/>
    <property type="project" value="UniProtKB-KW"/>
</dbReference>
<keyword evidence="3" id="KW-0119">Carbohydrate metabolism</keyword>
<feature type="domain" description="GH10" evidence="6">
    <location>
        <begin position="403"/>
        <end position="547"/>
    </location>
</feature>
<comment type="similarity">
    <text evidence="1">Belongs to the glycosyl hydrolase 10 (cellulase F) family.</text>
</comment>
<dbReference type="PANTHER" id="PTHR31490:SF1">
    <property type="entry name" value="ENDO-1,4-BETA-XYLANASE 1"/>
    <property type="match status" value="1"/>
</dbReference>
<dbReference type="SUPFAM" id="SSF51445">
    <property type="entry name" value="(Trans)glycosidases"/>
    <property type="match status" value="2"/>
</dbReference>
<protein>
    <submittedName>
        <fullName evidence="7">Glycoside hydrolase superfamily</fullName>
    </submittedName>
</protein>
<keyword evidence="8" id="KW-1185">Reference proteome</keyword>
<evidence type="ECO:0000259" key="6">
    <source>
        <dbReference type="Pfam" id="PF00331"/>
    </source>
</evidence>
<dbReference type="Pfam" id="PF00331">
    <property type="entry name" value="Glyco_hydro_10"/>
    <property type="match status" value="1"/>
</dbReference>
<evidence type="ECO:0000256" key="4">
    <source>
        <dbReference type="ARBA" id="ARBA00023326"/>
    </source>
</evidence>
<dbReference type="AlphaFoldDB" id="A0A835Z8G3"/>
<dbReference type="PANTHER" id="PTHR31490">
    <property type="entry name" value="GLYCOSYL HYDROLASE"/>
    <property type="match status" value="1"/>
</dbReference>
<dbReference type="InterPro" id="IPR001000">
    <property type="entry name" value="GH10_dom"/>
</dbReference>
<dbReference type="GO" id="GO:0031176">
    <property type="term" value="F:endo-1,4-beta-xylanase activity"/>
    <property type="evidence" value="ECO:0007669"/>
    <property type="project" value="UniProtKB-ARBA"/>
</dbReference>
<accession>A0A835Z8G3</accession>
<evidence type="ECO:0000256" key="2">
    <source>
        <dbReference type="ARBA" id="ARBA00022801"/>
    </source>
</evidence>
<keyword evidence="2 7" id="KW-0378">Hydrolase</keyword>
<name>A0A835Z8G3_9STRA</name>
<organism evidence="7 8">
    <name type="scientific">Tribonema minus</name>
    <dbReference type="NCBI Taxonomy" id="303371"/>
    <lineage>
        <taxon>Eukaryota</taxon>
        <taxon>Sar</taxon>
        <taxon>Stramenopiles</taxon>
        <taxon>Ochrophyta</taxon>
        <taxon>PX clade</taxon>
        <taxon>Xanthophyceae</taxon>
        <taxon>Tribonematales</taxon>
        <taxon>Tribonemataceae</taxon>
        <taxon>Tribonema</taxon>
    </lineage>
</organism>
<dbReference type="InterPro" id="IPR017853">
    <property type="entry name" value="GH"/>
</dbReference>
<dbReference type="InterPro" id="IPR044846">
    <property type="entry name" value="GH10"/>
</dbReference>
<reference evidence="7" key="1">
    <citation type="submission" date="2021-02" db="EMBL/GenBank/DDBJ databases">
        <title>First Annotated Genome of the Yellow-green Alga Tribonema minus.</title>
        <authorList>
            <person name="Mahan K.M."/>
        </authorList>
    </citation>
    <scope>NUCLEOTIDE SEQUENCE</scope>
    <source>
        <strain evidence="7">UTEX B ZZ1240</strain>
    </source>
</reference>
<evidence type="ECO:0000256" key="1">
    <source>
        <dbReference type="ARBA" id="ARBA00007495"/>
    </source>
</evidence>
<keyword evidence="4" id="KW-0624">Polysaccharide degradation</keyword>
<evidence type="ECO:0000256" key="3">
    <source>
        <dbReference type="ARBA" id="ARBA00023277"/>
    </source>
</evidence>
<dbReference type="EMBL" id="JAFCMP010000135">
    <property type="protein sequence ID" value="KAG5185359.1"/>
    <property type="molecule type" value="Genomic_DNA"/>
</dbReference>
<gene>
    <name evidence="7" type="ORF">JKP88DRAFT_312683</name>
</gene>
<dbReference type="Gene3D" id="3.20.20.80">
    <property type="entry name" value="Glycosidases"/>
    <property type="match status" value="3"/>
</dbReference>